<organism evidence="5 6">
    <name type="scientific">Strigamia maritima</name>
    <name type="common">European centipede</name>
    <name type="synonym">Geophilus maritimus</name>
    <dbReference type="NCBI Taxonomy" id="126957"/>
    <lineage>
        <taxon>Eukaryota</taxon>
        <taxon>Metazoa</taxon>
        <taxon>Ecdysozoa</taxon>
        <taxon>Arthropoda</taxon>
        <taxon>Myriapoda</taxon>
        <taxon>Chilopoda</taxon>
        <taxon>Pleurostigmophora</taxon>
        <taxon>Geophilomorpha</taxon>
        <taxon>Linotaeniidae</taxon>
        <taxon>Strigamia</taxon>
    </lineage>
</organism>
<dbReference type="SUPFAM" id="SSF55234">
    <property type="entry name" value="Cyanase C-terminal domain"/>
    <property type="match status" value="1"/>
</dbReference>
<dbReference type="Gene3D" id="3.30.1160.10">
    <property type="entry name" value="Cyanate lyase, C-terminal domain"/>
    <property type="match status" value="1"/>
</dbReference>
<dbReference type="GO" id="GO:0008824">
    <property type="term" value="F:cyanate hydratase activity"/>
    <property type="evidence" value="ECO:0007669"/>
    <property type="project" value="UniProtKB-UniRule"/>
</dbReference>
<reference evidence="5" key="2">
    <citation type="submission" date="2015-02" db="UniProtKB">
        <authorList>
            <consortium name="EnsemblMetazoa"/>
        </authorList>
    </citation>
    <scope>IDENTIFICATION</scope>
</reference>
<keyword evidence="6" id="KW-1185">Reference proteome</keyword>
<dbReference type="InterPro" id="IPR008076">
    <property type="entry name" value="Cyanase"/>
</dbReference>
<dbReference type="PIRSF" id="PIRSF001263">
    <property type="entry name" value="Cyanate_hydratas"/>
    <property type="match status" value="1"/>
</dbReference>
<comment type="similarity">
    <text evidence="3">Belongs to the cyanase family.</text>
</comment>
<dbReference type="EMBL" id="JH431944">
    <property type="status" value="NOT_ANNOTATED_CDS"/>
    <property type="molecule type" value="Genomic_DNA"/>
</dbReference>
<dbReference type="InterPro" id="IPR048564">
    <property type="entry name" value="CYNS_N"/>
</dbReference>
<feature type="active site" evidence="3">
    <location>
        <position position="91"/>
    </location>
</feature>
<dbReference type="NCBIfam" id="NF002773">
    <property type="entry name" value="PRK02866.1"/>
    <property type="match status" value="1"/>
</dbReference>
<dbReference type="EnsemblMetazoa" id="SMAR009774-RA">
    <property type="protein sequence ID" value="SMAR009774-PA"/>
    <property type="gene ID" value="SMAR009774"/>
</dbReference>
<feature type="active site" evidence="3">
    <location>
        <position position="114"/>
    </location>
</feature>
<dbReference type="InterPro" id="IPR010982">
    <property type="entry name" value="Lambda_DNA-bd_dom_sf"/>
</dbReference>
<dbReference type="EC" id="4.2.1.104" evidence="3"/>
<keyword evidence="2 3" id="KW-0456">Lyase</keyword>
<feature type="active site" evidence="3">
    <location>
        <position position="88"/>
    </location>
</feature>
<feature type="domain" description="Cyanate lyase C-terminal" evidence="4">
    <location>
        <begin position="75"/>
        <end position="147"/>
    </location>
</feature>
<dbReference type="CDD" id="cd00559">
    <property type="entry name" value="Cyanase_C"/>
    <property type="match status" value="1"/>
</dbReference>
<dbReference type="eggNOG" id="ENOG502RY7W">
    <property type="taxonomic scope" value="Eukaryota"/>
</dbReference>
<protein>
    <recommendedName>
        <fullName evidence="3">Cyanate hydratase</fullName>
        <shortName evidence="3">Cyanase</shortName>
        <ecNumber evidence="3">4.2.1.104</ecNumber>
    </recommendedName>
    <alternativeName>
        <fullName evidence="3">Cyanate hydrolase</fullName>
    </alternativeName>
    <alternativeName>
        <fullName evidence="3">Cyanate lyase</fullName>
    </alternativeName>
</protein>
<accession>T1J7W3</accession>
<dbReference type="InterPro" id="IPR003712">
    <property type="entry name" value="Cyanate_lyase_C"/>
</dbReference>
<dbReference type="STRING" id="126957.T1J7W3"/>
<evidence type="ECO:0000313" key="5">
    <source>
        <dbReference type="EnsemblMetazoa" id="SMAR009774-PA"/>
    </source>
</evidence>
<dbReference type="HAMAP" id="MF_00535">
    <property type="entry name" value="Cyanate_hydrat"/>
    <property type="match status" value="1"/>
</dbReference>
<sequence>MDRDEATYRVIQAQRNSGKKWSDIATAIGRSTGWTTSALLGQHSMSAEEASKAVAELGLDPHVTAALQRPPLRGAAVAGTPSDPLLYRLNEMFQVYGPAMKELIGELFGDGVMSAIDFKFDVKRVPNAAGDRVQITLDGKFLPYVPW</sequence>
<dbReference type="HOGENOM" id="CLU_103452_1_0_1"/>
<dbReference type="Proteomes" id="UP000014500">
    <property type="component" value="Unassembled WGS sequence"/>
</dbReference>
<dbReference type="Pfam" id="PF02560">
    <property type="entry name" value="Cyanate_lyase"/>
    <property type="match status" value="1"/>
</dbReference>
<evidence type="ECO:0000256" key="1">
    <source>
        <dbReference type="ARBA" id="ARBA00003561"/>
    </source>
</evidence>
<dbReference type="SUPFAM" id="SSF47413">
    <property type="entry name" value="lambda repressor-like DNA-binding domains"/>
    <property type="match status" value="1"/>
</dbReference>
<dbReference type="PANTHER" id="PTHR34186">
    <property type="entry name" value="CYANATE HYDRATASE"/>
    <property type="match status" value="1"/>
</dbReference>
<dbReference type="Gene3D" id="1.10.260.40">
    <property type="entry name" value="lambda repressor-like DNA-binding domains"/>
    <property type="match status" value="1"/>
</dbReference>
<proteinExistence type="inferred from homology"/>
<reference evidence="6" key="1">
    <citation type="submission" date="2011-05" db="EMBL/GenBank/DDBJ databases">
        <authorList>
            <person name="Richards S.R."/>
            <person name="Qu J."/>
            <person name="Jiang H."/>
            <person name="Jhangiani S.N."/>
            <person name="Agravi P."/>
            <person name="Goodspeed R."/>
            <person name="Gross S."/>
            <person name="Mandapat C."/>
            <person name="Jackson L."/>
            <person name="Mathew T."/>
            <person name="Pu L."/>
            <person name="Thornton R."/>
            <person name="Saada N."/>
            <person name="Wilczek-Boney K.B."/>
            <person name="Lee S."/>
            <person name="Kovar C."/>
            <person name="Wu Y."/>
            <person name="Scherer S.E."/>
            <person name="Worley K.C."/>
            <person name="Muzny D.M."/>
            <person name="Gibbs R."/>
        </authorList>
    </citation>
    <scope>NUCLEOTIDE SEQUENCE</scope>
    <source>
        <strain evidence="6">Brora</strain>
    </source>
</reference>
<dbReference type="OMA" id="YELVMIN"/>
<evidence type="ECO:0000259" key="4">
    <source>
        <dbReference type="SMART" id="SM01116"/>
    </source>
</evidence>
<evidence type="ECO:0000256" key="3">
    <source>
        <dbReference type="HAMAP-Rule" id="MF_03139"/>
    </source>
</evidence>
<dbReference type="PANTHER" id="PTHR34186:SF2">
    <property type="entry name" value="CYANATE HYDRATASE"/>
    <property type="match status" value="1"/>
</dbReference>
<name>T1J7W3_STRMM</name>
<comment type="function">
    <text evidence="1 3">Catalyzes the reaction of cyanate with bicarbonate to produce ammonia and carbon dioxide.</text>
</comment>
<dbReference type="PRINTS" id="PR01693">
    <property type="entry name" value="CYANASE"/>
</dbReference>
<evidence type="ECO:0000256" key="2">
    <source>
        <dbReference type="ARBA" id="ARBA00023239"/>
    </source>
</evidence>
<comment type="catalytic activity">
    <reaction evidence="3">
        <text>cyanate + hydrogencarbonate + 3 H(+) = NH4(+) + 2 CO2</text>
        <dbReference type="Rhea" id="RHEA:11120"/>
        <dbReference type="ChEBI" id="CHEBI:15378"/>
        <dbReference type="ChEBI" id="CHEBI:16526"/>
        <dbReference type="ChEBI" id="CHEBI:17544"/>
        <dbReference type="ChEBI" id="CHEBI:28938"/>
        <dbReference type="ChEBI" id="CHEBI:29195"/>
        <dbReference type="EC" id="4.2.1.104"/>
    </reaction>
</comment>
<dbReference type="AlphaFoldDB" id="T1J7W3"/>
<dbReference type="Pfam" id="PF21291">
    <property type="entry name" value="CYNS_N"/>
    <property type="match status" value="1"/>
</dbReference>
<evidence type="ECO:0000313" key="6">
    <source>
        <dbReference type="Proteomes" id="UP000014500"/>
    </source>
</evidence>
<dbReference type="NCBIfam" id="TIGR00673">
    <property type="entry name" value="cynS"/>
    <property type="match status" value="1"/>
</dbReference>
<dbReference type="SMART" id="SM01116">
    <property type="entry name" value="Cyanate_lyase"/>
    <property type="match status" value="1"/>
</dbReference>
<dbReference type="InterPro" id="IPR036581">
    <property type="entry name" value="Cyanate_lyase_C_sf"/>
</dbReference>
<dbReference type="GO" id="GO:0003677">
    <property type="term" value="F:DNA binding"/>
    <property type="evidence" value="ECO:0007669"/>
    <property type="project" value="InterPro"/>
</dbReference>